<feature type="compositionally biased region" description="Polar residues" evidence="1">
    <location>
        <begin position="75"/>
        <end position="99"/>
    </location>
</feature>
<reference evidence="2" key="1">
    <citation type="submission" date="2021-06" db="EMBL/GenBank/DDBJ databases">
        <title>Parelaphostrongylus tenuis whole genome reference sequence.</title>
        <authorList>
            <person name="Garwood T.J."/>
            <person name="Larsen P.A."/>
            <person name="Fountain-Jones N.M."/>
            <person name="Garbe J.R."/>
            <person name="Macchietto M.G."/>
            <person name="Kania S.A."/>
            <person name="Gerhold R.W."/>
            <person name="Richards J.E."/>
            <person name="Wolf T.M."/>
        </authorList>
    </citation>
    <scope>NUCLEOTIDE SEQUENCE</scope>
    <source>
        <strain evidence="2">MNPRO001-30</strain>
        <tissue evidence="2">Meninges</tissue>
    </source>
</reference>
<keyword evidence="3" id="KW-1185">Reference proteome</keyword>
<gene>
    <name evidence="2" type="ORF">KIN20_013807</name>
</gene>
<dbReference type="EMBL" id="JAHQIW010002714">
    <property type="protein sequence ID" value="KAJ1356145.1"/>
    <property type="molecule type" value="Genomic_DNA"/>
</dbReference>
<evidence type="ECO:0000313" key="2">
    <source>
        <dbReference type="EMBL" id="KAJ1356145.1"/>
    </source>
</evidence>
<dbReference type="AlphaFoldDB" id="A0AAD5MCN1"/>
<comment type="caution">
    <text evidence="2">The sequence shown here is derived from an EMBL/GenBank/DDBJ whole genome shotgun (WGS) entry which is preliminary data.</text>
</comment>
<evidence type="ECO:0000256" key="1">
    <source>
        <dbReference type="SAM" id="MobiDB-lite"/>
    </source>
</evidence>
<evidence type="ECO:0000313" key="3">
    <source>
        <dbReference type="Proteomes" id="UP001196413"/>
    </source>
</evidence>
<proteinExistence type="predicted"/>
<dbReference type="Proteomes" id="UP001196413">
    <property type="component" value="Unassembled WGS sequence"/>
</dbReference>
<protein>
    <submittedName>
        <fullName evidence="2">Uncharacterized protein</fullName>
    </submittedName>
</protein>
<name>A0AAD5MCN1_PARTN</name>
<feature type="region of interest" description="Disordered" evidence="1">
    <location>
        <begin position="1"/>
        <end position="31"/>
    </location>
</feature>
<feature type="compositionally biased region" description="Polar residues" evidence="1">
    <location>
        <begin position="13"/>
        <end position="23"/>
    </location>
</feature>
<feature type="compositionally biased region" description="Basic and acidic residues" evidence="1">
    <location>
        <begin position="50"/>
        <end position="62"/>
    </location>
</feature>
<feature type="region of interest" description="Disordered" evidence="1">
    <location>
        <begin position="46"/>
        <end position="99"/>
    </location>
</feature>
<accession>A0AAD5MCN1</accession>
<organism evidence="2 3">
    <name type="scientific">Parelaphostrongylus tenuis</name>
    <name type="common">Meningeal worm</name>
    <dbReference type="NCBI Taxonomy" id="148309"/>
    <lineage>
        <taxon>Eukaryota</taxon>
        <taxon>Metazoa</taxon>
        <taxon>Ecdysozoa</taxon>
        <taxon>Nematoda</taxon>
        <taxon>Chromadorea</taxon>
        <taxon>Rhabditida</taxon>
        <taxon>Rhabditina</taxon>
        <taxon>Rhabditomorpha</taxon>
        <taxon>Strongyloidea</taxon>
        <taxon>Metastrongylidae</taxon>
        <taxon>Parelaphostrongylus</taxon>
    </lineage>
</organism>
<sequence length="99" mass="10662">MTTPLLGKILQPFSATDEPSPQKQCDDLTDGTTNIRRTLTNLEANAYGIREGKEDRNPKPDRSVSGPVPILKPRQSCSSSARAPSLTAAQEESAMFAST</sequence>